<dbReference type="PANTHER" id="PTHR30537">
    <property type="entry name" value="HTH-TYPE TRANSCRIPTIONAL REGULATOR"/>
    <property type="match status" value="1"/>
</dbReference>
<dbReference type="PROSITE" id="PS50931">
    <property type="entry name" value="HTH_LYSR"/>
    <property type="match status" value="1"/>
</dbReference>
<dbReference type="Pfam" id="PF03466">
    <property type="entry name" value="LysR_substrate"/>
    <property type="match status" value="1"/>
</dbReference>
<dbReference type="InterPro" id="IPR005119">
    <property type="entry name" value="LysR_subst-bd"/>
</dbReference>
<feature type="domain" description="HTH lysR-type" evidence="5">
    <location>
        <begin position="1"/>
        <end position="57"/>
    </location>
</feature>
<keyword evidence="3" id="KW-0238">DNA-binding</keyword>
<dbReference type="InterPro" id="IPR036390">
    <property type="entry name" value="WH_DNA-bd_sf"/>
</dbReference>
<organism evidence="6">
    <name type="scientific">Pseudoalteromonas sp. SD03</name>
    <dbReference type="NCBI Taxonomy" id="3231719"/>
    <lineage>
        <taxon>Bacteria</taxon>
        <taxon>Pseudomonadati</taxon>
        <taxon>Pseudomonadota</taxon>
        <taxon>Gammaproteobacteria</taxon>
        <taxon>Alteromonadales</taxon>
        <taxon>Pseudoalteromonadaceae</taxon>
        <taxon>Pseudoalteromonas</taxon>
    </lineage>
</organism>
<dbReference type="RefSeq" id="WP_138686966.1">
    <property type="nucleotide sequence ID" value="NZ_CP162515.1"/>
</dbReference>
<gene>
    <name evidence="6" type="ORF">ABZP26_18885</name>
</gene>
<proteinExistence type="inferred from homology"/>
<dbReference type="InterPro" id="IPR000847">
    <property type="entry name" value="LysR_HTH_N"/>
</dbReference>
<dbReference type="PANTHER" id="PTHR30537:SF5">
    <property type="entry name" value="HTH-TYPE TRANSCRIPTIONAL ACTIVATOR TTDR-RELATED"/>
    <property type="match status" value="1"/>
</dbReference>
<protein>
    <submittedName>
        <fullName evidence="6">LysR family transcriptional regulator</fullName>
    </submittedName>
</protein>
<reference evidence="6" key="1">
    <citation type="submission" date="2024-07" db="EMBL/GenBank/DDBJ databases">
        <authorList>
            <person name="Jiang Y."/>
            <person name="Qin Q."/>
        </authorList>
    </citation>
    <scope>NUCLEOTIDE SEQUENCE</scope>
    <source>
        <strain evidence="6">SD03</strain>
    </source>
</reference>
<dbReference type="Pfam" id="PF00126">
    <property type="entry name" value="HTH_1"/>
    <property type="match status" value="1"/>
</dbReference>
<dbReference type="SUPFAM" id="SSF53850">
    <property type="entry name" value="Periplasmic binding protein-like II"/>
    <property type="match status" value="1"/>
</dbReference>
<dbReference type="Gene3D" id="3.40.190.290">
    <property type="match status" value="1"/>
</dbReference>
<name>A0AB39AVT3_9GAMM</name>
<dbReference type="EMBL" id="CP162515">
    <property type="protein sequence ID" value="XDH89340.1"/>
    <property type="molecule type" value="Genomic_DNA"/>
</dbReference>
<dbReference type="GO" id="GO:0043565">
    <property type="term" value="F:sequence-specific DNA binding"/>
    <property type="evidence" value="ECO:0007669"/>
    <property type="project" value="TreeGrafter"/>
</dbReference>
<dbReference type="Gene3D" id="1.10.10.10">
    <property type="entry name" value="Winged helix-like DNA-binding domain superfamily/Winged helix DNA-binding domain"/>
    <property type="match status" value="1"/>
</dbReference>
<dbReference type="AlphaFoldDB" id="A0AB39AVT3"/>
<sequence>MLDDIHLFIEVARRKSMSQTAKDLGLNLSTLSRRIQALETKLTEPLLQRTARGIVLTAKGEQLYTSLADSMLALNNQITALNCDSNSSNTFYLLCPQNIIADLLMPALNTFIKDNPSLNFHISPSNANSQLSQQRFDLAIRIGQQQDSSYYQKRLGAIAVKLVSKKSAPQNRLILPYTQTQLPTGMLNKLTELYSDISYCFDITIARKMVEEGNGVGLLPMSEISCITNKQAFDYIEFQPAFANRPIYALWHNTRQPNQTASQLITLIQGVIEQTPCLQGDIIKLG</sequence>
<dbReference type="InterPro" id="IPR058163">
    <property type="entry name" value="LysR-type_TF_proteobact-type"/>
</dbReference>
<evidence type="ECO:0000256" key="4">
    <source>
        <dbReference type="ARBA" id="ARBA00023163"/>
    </source>
</evidence>
<keyword evidence="2" id="KW-0805">Transcription regulation</keyword>
<evidence type="ECO:0000259" key="5">
    <source>
        <dbReference type="PROSITE" id="PS50931"/>
    </source>
</evidence>
<evidence type="ECO:0000256" key="2">
    <source>
        <dbReference type="ARBA" id="ARBA00023015"/>
    </source>
</evidence>
<evidence type="ECO:0000313" key="6">
    <source>
        <dbReference type="EMBL" id="XDH89340.1"/>
    </source>
</evidence>
<dbReference type="GO" id="GO:0003700">
    <property type="term" value="F:DNA-binding transcription factor activity"/>
    <property type="evidence" value="ECO:0007669"/>
    <property type="project" value="InterPro"/>
</dbReference>
<dbReference type="InterPro" id="IPR036388">
    <property type="entry name" value="WH-like_DNA-bd_sf"/>
</dbReference>
<evidence type="ECO:0000256" key="1">
    <source>
        <dbReference type="ARBA" id="ARBA00009437"/>
    </source>
</evidence>
<dbReference type="GO" id="GO:0006351">
    <property type="term" value="P:DNA-templated transcription"/>
    <property type="evidence" value="ECO:0007669"/>
    <property type="project" value="TreeGrafter"/>
</dbReference>
<keyword evidence="4" id="KW-0804">Transcription</keyword>
<comment type="similarity">
    <text evidence="1">Belongs to the LysR transcriptional regulatory family.</text>
</comment>
<evidence type="ECO:0000256" key="3">
    <source>
        <dbReference type="ARBA" id="ARBA00023125"/>
    </source>
</evidence>
<accession>A0AB39AVT3</accession>
<dbReference type="SUPFAM" id="SSF46785">
    <property type="entry name" value="Winged helix' DNA-binding domain"/>
    <property type="match status" value="1"/>
</dbReference>